<proteinExistence type="predicted"/>
<organism evidence="2 3">
    <name type="scientific">Nesidiocoris tenuis</name>
    <dbReference type="NCBI Taxonomy" id="355587"/>
    <lineage>
        <taxon>Eukaryota</taxon>
        <taxon>Metazoa</taxon>
        <taxon>Ecdysozoa</taxon>
        <taxon>Arthropoda</taxon>
        <taxon>Hexapoda</taxon>
        <taxon>Insecta</taxon>
        <taxon>Pterygota</taxon>
        <taxon>Neoptera</taxon>
        <taxon>Paraneoptera</taxon>
        <taxon>Hemiptera</taxon>
        <taxon>Heteroptera</taxon>
        <taxon>Panheteroptera</taxon>
        <taxon>Cimicomorpha</taxon>
        <taxon>Miridae</taxon>
        <taxon>Dicyphina</taxon>
        <taxon>Nesidiocoris</taxon>
    </lineage>
</organism>
<dbReference type="Proteomes" id="UP000479000">
    <property type="component" value="Unassembled WGS sequence"/>
</dbReference>
<sequence>MEGLRLRSIRAVPCASSPTSVRVGDKAHSQRFTYSRDSRYVESQSQLLATMLERSNLLRVMEEEIRRKLDRNRRSYDIGPSRRSKGQAPGKYAKSEHSIGAQSVLSVFDASTKFARTQSVGRSIPTMNTNSYSPKKSIPPLAGSEYDDSRGRFSMARESEQFENKGALKEYDGTTRKTSDGEIWEADLVCKDFDSLPKSKEVTQNSPKRSLEQKLDGGPTLAASYCAKVEENGGIEAAEKPIHYQENSATTVQGTVLQKLKENVWILQARKAERDAGKAVSLCTWRKPSNNRTHAFSYVSLDYFGPLFTPVGRRLCGGLIVDVERTRAPVRFRAGGGGSLHRQVASSQGTWPAQTEPGTGLELISFKHQLELKLAFKLKLNRAWKGMEKKHPRVHVHLRSAGGAMRGVSAVQLMRKLRIPLNMSKTKRRRKTANSPSLNLHWVNSGGHLAHNADTTTTTWAELSAVSCCCIRIAFLRAVSLDERETNEIFRPASDFDKKTRHHRIIRKRIETLESTSKAILQAQKDFDNRLQTVNERLDSVSGANTSSVDKVHQSMLELLESVEALEVKVDSSLPTVQKEISRTELSLGQLMQQTAVFKEEQRSRIRRIVSTSKQVKQFLSVFVSEPFLLTSRTIDILNNSLDTFLFDVNYCRRILTTEKHSHDNQKLSLKALGAGLSSVQDKLTQALNTSLQPAQMKIAATSRERNSKWSSSAASPGSYLVTMAGRSFRKEKTAPSSSTGHGKSTPTDLETQQ</sequence>
<dbReference type="EMBL" id="CADCXU010008890">
    <property type="protein sequence ID" value="CAA9999496.1"/>
    <property type="molecule type" value="Genomic_DNA"/>
</dbReference>
<evidence type="ECO:0000313" key="2">
    <source>
        <dbReference type="EMBL" id="CAA9999496.1"/>
    </source>
</evidence>
<dbReference type="AlphaFoldDB" id="A0A6H5GAV7"/>
<gene>
    <name evidence="2" type="ORF">NTEN_LOCUS5779</name>
</gene>
<feature type="region of interest" description="Disordered" evidence="1">
    <location>
        <begin position="73"/>
        <end position="97"/>
    </location>
</feature>
<feature type="region of interest" description="Disordered" evidence="1">
    <location>
        <begin position="698"/>
        <end position="717"/>
    </location>
</feature>
<evidence type="ECO:0000256" key="1">
    <source>
        <dbReference type="SAM" id="MobiDB-lite"/>
    </source>
</evidence>
<feature type="non-terminal residue" evidence="2">
    <location>
        <position position="754"/>
    </location>
</feature>
<accession>A0A6H5GAV7</accession>
<feature type="compositionally biased region" description="Polar residues" evidence="1">
    <location>
        <begin position="735"/>
        <end position="754"/>
    </location>
</feature>
<name>A0A6H5GAV7_9HEMI</name>
<feature type="compositionally biased region" description="Polar residues" evidence="1">
    <location>
        <begin position="125"/>
        <end position="134"/>
    </location>
</feature>
<protein>
    <submittedName>
        <fullName evidence="2">Uncharacterized protein</fullName>
    </submittedName>
</protein>
<evidence type="ECO:0000313" key="3">
    <source>
        <dbReference type="Proteomes" id="UP000479000"/>
    </source>
</evidence>
<feature type="region of interest" description="Disordered" evidence="1">
    <location>
        <begin position="125"/>
        <end position="148"/>
    </location>
</feature>
<feature type="region of interest" description="Disordered" evidence="1">
    <location>
        <begin position="725"/>
        <end position="754"/>
    </location>
</feature>
<keyword evidence="3" id="KW-1185">Reference proteome</keyword>
<reference evidence="2 3" key="1">
    <citation type="submission" date="2020-02" db="EMBL/GenBank/DDBJ databases">
        <authorList>
            <person name="Ferguson B K."/>
        </authorList>
    </citation>
    <scope>NUCLEOTIDE SEQUENCE [LARGE SCALE GENOMIC DNA]</scope>
</reference>